<evidence type="ECO:0000256" key="1">
    <source>
        <dbReference type="ARBA" id="ARBA00022737"/>
    </source>
</evidence>
<dbReference type="PROSITE" id="PS50088">
    <property type="entry name" value="ANK_REPEAT"/>
    <property type="match status" value="1"/>
</dbReference>
<evidence type="ECO:0000313" key="5">
    <source>
        <dbReference type="Proteomes" id="UP000652760"/>
    </source>
</evidence>
<evidence type="ECO:0000256" key="3">
    <source>
        <dbReference type="PROSITE-ProRule" id="PRU00023"/>
    </source>
</evidence>
<sequence>MAKAKRKTLPKDFETLLETGDVEALKAVFDGCDMNARGGVFKQTALAFNDCPDALARWLVDHGADVSAPDSYGDTPLHARSGHWQGRIEILLELGADVHSGEAARGTPLHKAAAVGNLRAVELLLAHGARVDALNGSGQTPLAYALLRCANSDIRRVEAVAQVLVAAGRRPAAAKPKSLLGRLFGKGDDDGSVATPEIAALVERIGKQFEFHRAGYNPDDVEATSAALDRLYALFGVTPVPRRVMHDGKSPVVATAVRWEDRYRELWDLLVPSAGPAATVQGEVIRIAGRINDELERNGGVNWDAEYRKMADAFLHHIRSATPLPESALSEADRTIAEAKGRIGDDTVRLRALAVDWVALNPAPLPLPRPTYRR</sequence>
<protein>
    <submittedName>
        <fullName evidence="4">Ankyrin repeat domain-containing protein</fullName>
    </submittedName>
</protein>
<keyword evidence="1" id="KW-0677">Repeat</keyword>
<gene>
    <name evidence="4" type="ORF">JHL17_18815</name>
</gene>
<dbReference type="Proteomes" id="UP000652760">
    <property type="component" value="Unassembled WGS sequence"/>
</dbReference>
<evidence type="ECO:0000313" key="4">
    <source>
        <dbReference type="EMBL" id="MBK1839466.1"/>
    </source>
</evidence>
<dbReference type="SMART" id="SM00248">
    <property type="entry name" value="ANK"/>
    <property type="match status" value="2"/>
</dbReference>
<dbReference type="PROSITE" id="PS50297">
    <property type="entry name" value="ANK_REP_REGION"/>
    <property type="match status" value="1"/>
</dbReference>
<accession>A0ABS1F7P9</accession>
<proteinExistence type="predicted"/>
<keyword evidence="2 3" id="KW-0040">ANK repeat</keyword>
<reference evidence="5" key="1">
    <citation type="submission" date="2021-01" db="EMBL/GenBank/DDBJ databases">
        <title>Genome public.</title>
        <authorList>
            <person name="Liu C."/>
            <person name="Sun Q."/>
        </authorList>
    </citation>
    <scope>NUCLEOTIDE SEQUENCE [LARGE SCALE GENOMIC DNA]</scope>
    <source>
        <strain evidence="5">YIM B02556</strain>
    </source>
</reference>
<dbReference type="EMBL" id="JAENHM010000058">
    <property type="protein sequence ID" value="MBK1839466.1"/>
    <property type="molecule type" value="Genomic_DNA"/>
</dbReference>
<dbReference type="InterPro" id="IPR002110">
    <property type="entry name" value="Ankyrin_rpt"/>
</dbReference>
<dbReference type="Gene3D" id="1.25.40.20">
    <property type="entry name" value="Ankyrin repeat-containing domain"/>
    <property type="match status" value="1"/>
</dbReference>
<organism evidence="4 5">
    <name type="scientific">Azospirillum endophyticum</name>
    <dbReference type="NCBI Taxonomy" id="2800326"/>
    <lineage>
        <taxon>Bacteria</taxon>
        <taxon>Pseudomonadati</taxon>
        <taxon>Pseudomonadota</taxon>
        <taxon>Alphaproteobacteria</taxon>
        <taxon>Rhodospirillales</taxon>
        <taxon>Azospirillaceae</taxon>
        <taxon>Azospirillum</taxon>
    </lineage>
</organism>
<name>A0ABS1F7P9_9PROT</name>
<dbReference type="SUPFAM" id="SSF48403">
    <property type="entry name" value="Ankyrin repeat"/>
    <property type="match status" value="1"/>
</dbReference>
<dbReference type="RefSeq" id="WP_200195352.1">
    <property type="nucleotide sequence ID" value="NZ_JAENHM010000058.1"/>
</dbReference>
<dbReference type="Pfam" id="PF13637">
    <property type="entry name" value="Ank_4"/>
    <property type="match status" value="1"/>
</dbReference>
<dbReference type="PANTHER" id="PTHR24126:SF14">
    <property type="entry name" value="ANK_REP_REGION DOMAIN-CONTAINING PROTEIN"/>
    <property type="match status" value="1"/>
</dbReference>
<keyword evidence="5" id="KW-1185">Reference proteome</keyword>
<feature type="repeat" description="ANK" evidence="3">
    <location>
        <begin position="104"/>
        <end position="136"/>
    </location>
</feature>
<dbReference type="InterPro" id="IPR036770">
    <property type="entry name" value="Ankyrin_rpt-contain_sf"/>
</dbReference>
<evidence type="ECO:0000256" key="2">
    <source>
        <dbReference type="ARBA" id="ARBA00023043"/>
    </source>
</evidence>
<comment type="caution">
    <text evidence="4">The sequence shown here is derived from an EMBL/GenBank/DDBJ whole genome shotgun (WGS) entry which is preliminary data.</text>
</comment>
<dbReference type="Pfam" id="PF12796">
    <property type="entry name" value="Ank_2"/>
    <property type="match status" value="1"/>
</dbReference>
<dbReference type="PANTHER" id="PTHR24126">
    <property type="entry name" value="ANKYRIN REPEAT, PH AND SEC7 DOMAIN CONTAINING PROTEIN SECG-RELATED"/>
    <property type="match status" value="1"/>
</dbReference>